<protein>
    <submittedName>
        <fullName evidence="1">Uncharacterized protein</fullName>
    </submittedName>
</protein>
<dbReference type="AlphaFoldDB" id="A0A7J6A2H4"/>
<proteinExistence type="predicted"/>
<keyword evidence="2" id="KW-1185">Reference proteome</keyword>
<evidence type="ECO:0000313" key="1">
    <source>
        <dbReference type="EMBL" id="KAF4076913.1"/>
    </source>
</evidence>
<evidence type="ECO:0000313" key="2">
    <source>
        <dbReference type="Proteomes" id="UP000593565"/>
    </source>
</evidence>
<organism evidence="1 2">
    <name type="scientific">Ameiurus melas</name>
    <name type="common">Black bullhead</name>
    <name type="synonym">Silurus melas</name>
    <dbReference type="NCBI Taxonomy" id="219545"/>
    <lineage>
        <taxon>Eukaryota</taxon>
        <taxon>Metazoa</taxon>
        <taxon>Chordata</taxon>
        <taxon>Craniata</taxon>
        <taxon>Vertebrata</taxon>
        <taxon>Euteleostomi</taxon>
        <taxon>Actinopterygii</taxon>
        <taxon>Neopterygii</taxon>
        <taxon>Teleostei</taxon>
        <taxon>Ostariophysi</taxon>
        <taxon>Siluriformes</taxon>
        <taxon>Ictaluridae</taxon>
        <taxon>Ameiurus</taxon>
    </lineage>
</organism>
<accession>A0A7J6A2H4</accession>
<sequence>MKCEMLRPGSGRGSASISMNRFNSSAESISAFTQCSCVPVELRGFTGARDVAVSVGVHQEIVNARGRNP</sequence>
<name>A0A7J6A2H4_AMEME</name>
<dbReference type="Proteomes" id="UP000593565">
    <property type="component" value="Unassembled WGS sequence"/>
</dbReference>
<dbReference type="EMBL" id="JAAGNN010000019">
    <property type="protein sequence ID" value="KAF4076913.1"/>
    <property type="molecule type" value="Genomic_DNA"/>
</dbReference>
<gene>
    <name evidence="1" type="ORF">AMELA_G00220470</name>
</gene>
<comment type="caution">
    <text evidence="1">The sequence shown here is derived from an EMBL/GenBank/DDBJ whole genome shotgun (WGS) entry which is preliminary data.</text>
</comment>
<reference evidence="1 2" key="1">
    <citation type="submission" date="2020-02" db="EMBL/GenBank/DDBJ databases">
        <title>A chromosome-scale genome assembly of the black bullhead catfish (Ameiurus melas).</title>
        <authorList>
            <person name="Wen M."/>
            <person name="Zham M."/>
            <person name="Cabau C."/>
            <person name="Klopp C."/>
            <person name="Donnadieu C."/>
            <person name="Roques C."/>
            <person name="Bouchez O."/>
            <person name="Lampietro C."/>
            <person name="Jouanno E."/>
            <person name="Herpin A."/>
            <person name="Louis A."/>
            <person name="Berthelot C."/>
            <person name="Parey E."/>
            <person name="Roest-Crollius H."/>
            <person name="Braasch I."/>
            <person name="Postlethwait J."/>
            <person name="Robinson-Rechavi M."/>
            <person name="Echchiki A."/>
            <person name="Begum T."/>
            <person name="Montfort J."/>
            <person name="Schartl M."/>
            <person name="Bobe J."/>
            <person name="Guiguen Y."/>
        </authorList>
    </citation>
    <scope>NUCLEOTIDE SEQUENCE [LARGE SCALE GENOMIC DNA]</scope>
    <source>
        <strain evidence="1">M_S1</strain>
        <tissue evidence="1">Blood</tissue>
    </source>
</reference>